<keyword evidence="1" id="KW-1133">Transmembrane helix</keyword>
<feature type="transmembrane region" description="Helical" evidence="1">
    <location>
        <begin position="31"/>
        <end position="49"/>
    </location>
</feature>
<organism evidence="2 3">
    <name type="scientific">PS1 clade bacterium</name>
    <dbReference type="NCBI Taxonomy" id="2175152"/>
    <lineage>
        <taxon>Bacteria</taxon>
        <taxon>Pseudomonadati</taxon>
        <taxon>Pseudomonadota</taxon>
        <taxon>Alphaproteobacteria</taxon>
        <taxon>PS1 clade</taxon>
    </lineage>
</organism>
<feature type="transmembrane region" description="Helical" evidence="1">
    <location>
        <begin position="55"/>
        <end position="74"/>
    </location>
</feature>
<dbReference type="Pfam" id="PF06127">
    <property type="entry name" value="Mpo1-like"/>
    <property type="match status" value="1"/>
</dbReference>
<accession>A0A937HIS7</accession>
<dbReference type="InterPro" id="IPR009305">
    <property type="entry name" value="Mpo1-like"/>
</dbReference>
<keyword evidence="1" id="KW-0472">Membrane</keyword>
<dbReference type="EMBL" id="JADHOK010000087">
    <property type="protein sequence ID" value="MBL6762217.1"/>
    <property type="molecule type" value="Genomic_DNA"/>
</dbReference>
<protein>
    <submittedName>
        <fullName evidence="2">DUF962 domain-containing protein</fullName>
    </submittedName>
</protein>
<evidence type="ECO:0000313" key="2">
    <source>
        <dbReference type="EMBL" id="MBL6762217.1"/>
    </source>
</evidence>
<dbReference type="AlphaFoldDB" id="A0A937HIS7"/>
<sequence length="116" mass="13110">MDAKYEAAPPTDFQSFFPYYLREHAHPLCRALHYIGTTLVIALAVYALVTGQLVYLWGLPVVGYFFAWVGHFFIEKNKPATFTYPLWSLVGDFKMYLLFITGRIGAALEAAGVPQK</sequence>
<name>A0A937HIS7_9PROT</name>
<evidence type="ECO:0000313" key="3">
    <source>
        <dbReference type="Proteomes" id="UP000785783"/>
    </source>
</evidence>
<reference evidence="2" key="1">
    <citation type="submission" date="2020-10" db="EMBL/GenBank/DDBJ databases">
        <title>Microbiome of the Black Sea water column analyzed by genome centric metagenomics.</title>
        <authorList>
            <person name="Cabello-Yeves P.J."/>
            <person name="Callieri C."/>
            <person name="Picazo A."/>
            <person name="Mehrshad M."/>
            <person name="Haro-Moreno J.M."/>
            <person name="Roda-Garcia J."/>
            <person name="Dzembekova N."/>
            <person name="Slabakova V."/>
            <person name="Slabakova N."/>
            <person name="Moncheva S."/>
            <person name="Rodriguez-Valera F."/>
        </authorList>
    </citation>
    <scope>NUCLEOTIDE SEQUENCE</scope>
    <source>
        <strain evidence="2">BS307-5m-G5</strain>
    </source>
</reference>
<dbReference type="Proteomes" id="UP000785783">
    <property type="component" value="Unassembled WGS sequence"/>
</dbReference>
<dbReference type="PANTHER" id="PTHR34205">
    <property type="entry name" value="TRANSMEMBRANE PROTEIN"/>
    <property type="match status" value="1"/>
</dbReference>
<proteinExistence type="predicted"/>
<keyword evidence="1" id="KW-0812">Transmembrane</keyword>
<comment type="caution">
    <text evidence="2">The sequence shown here is derived from an EMBL/GenBank/DDBJ whole genome shotgun (WGS) entry which is preliminary data.</text>
</comment>
<evidence type="ECO:0000256" key="1">
    <source>
        <dbReference type="SAM" id="Phobius"/>
    </source>
</evidence>
<gene>
    <name evidence="2" type="ORF">ISQ19_05925</name>
</gene>
<dbReference type="PANTHER" id="PTHR34205:SF2">
    <property type="entry name" value="DUF962 DOMAIN-CONTAINING PROTEIN"/>
    <property type="match status" value="1"/>
</dbReference>